<sequence length="235" mass="26499">MPNRELYKYAKSVCNSFGRRRGISVARASMSFASEQWKVDLRELDEKSTTQNEMGLRFAVDVRHGGQQLSLAAAKAKECHIIIDGHLWTGRFVVWRCPVKLTYDMEVWTATPGKCVVKLGDGDYDGDFIQISAWVELLDFMDNTPSEMDAPALKQARDDILASLPERMQPVGLWTLPETALFFLAVKLAQDLQFDLEGEINMKCPLLVSLASDVYAMKALGQHRDGNVIMSAWHR</sequence>
<dbReference type="OrthoDB" id="443979at2759"/>
<reference evidence="1 2" key="1">
    <citation type="submission" date="2016-02" db="EMBL/GenBank/DDBJ databases">
        <title>Genome analysis of coral dinoflagellate symbionts highlights evolutionary adaptations to a symbiotic lifestyle.</title>
        <authorList>
            <person name="Aranda M."/>
            <person name="Li Y."/>
            <person name="Liew Y.J."/>
            <person name="Baumgarten S."/>
            <person name="Simakov O."/>
            <person name="Wilson M."/>
            <person name="Piel J."/>
            <person name="Ashoor H."/>
            <person name="Bougouffa S."/>
            <person name="Bajic V.B."/>
            <person name="Ryu T."/>
            <person name="Ravasi T."/>
            <person name="Bayer T."/>
            <person name="Micklem G."/>
            <person name="Kim H."/>
            <person name="Bhak J."/>
            <person name="Lajeunesse T.C."/>
            <person name="Voolstra C.R."/>
        </authorList>
    </citation>
    <scope>NUCLEOTIDE SEQUENCE [LARGE SCALE GENOMIC DNA]</scope>
    <source>
        <strain evidence="1 2">CCMP2467</strain>
    </source>
</reference>
<organism evidence="1 2">
    <name type="scientific">Symbiodinium microadriaticum</name>
    <name type="common">Dinoflagellate</name>
    <name type="synonym">Zooxanthella microadriatica</name>
    <dbReference type="NCBI Taxonomy" id="2951"/>
    <lineage>
        <taxon>Eukaryota</taxon>
        <taxon>Sar</taxon>
        <taxon>Alveolata</taxon>
        <taxon>Dinophyceae</taxon>
        <taxon>Suessiales</taxon>
        <taxon>Symbiodiniaceae</taxon>
        <taxon>Symbiodinium</taxon>
    </lineage>
</organism>
<name>A0A1Q9EZY3_SYMMI</name>
<accession>A0A1Q9EZY3</accession>
<evidence type="ECO:0000313" key="1">
    <source>
        <dbReference type="EMBL" id="OLQ12975.1"/>
    </source>
</evidence>
<gene>
    <name evidence="1" type="ORF">AK812_SmicGene3086</name>
</gene>
<keyword evidence="2" id="KW-1185">Reference proteome</keyword>
<dbReference type="Proteomes" id="UP000186817">
    <property type="component" value="Unassembled WGS sequence"/>
</dbReference>
<dbReference type="AlphaFoldDB" id="A0A1Q9EZY3"/>
<proteinExistence type="predicted"/>
<comment type="caution">
    <text evidence="1">The sequence shown here is derived from an EMBL/GenBank/DDBJ whole genome shotgun (WGS) entry which is preliminary data.</text>
</comment>
<evidence type="ECO:0000313" key="2">
    <source>
        <dbReference type="Proteomes" id="UP000186817"/>
    </source>
</evidence>
<dbReference type="EMBL" id="LSRX01000035">
    <property type="protein sequence ID" value="OLQ12975.1"/>
    <property type="molecule type" value="Genomic_DNA"/>
</dbReference>
<protein>
    <submittedName>
        <fullName evidence="1">Uncharacterized protein</fullName>
    </submittedName>
</protein>